<dbReference type="RefSeq" id="WP_228856795.1">
    <property type="nucleotide sequence ID" value="NZ_AP024086.1"/>
</dbReference>
<evidence type="ECO:0000313" key="2">
    <source>
        <dbReference type="EMBL" id="BCL60690.1"/>
    </source>
</evidence>
<proteinExistence type="predicted"/>
<keyword evidence="3" id="KW-1185">Reference proteome</keyword>
<evidence type="ECO:0000256" key="1">
    <source>
        <dbReference type="SAM" id="Phobius"/>
    </source>
</evidence>
<dbReference type="EMBL" id="AP024086">
    <property type="protein sequence ID" value="BCL60690.1"/>
    <property type="molecule type" value="Genomic_DNA"/>
</dbReference>
<reference evidence="2" key="1">
    <citation type="submission" date="2020-09" db="EMBL/GenBank/DDBJ databases">
        <title>Desulfogranum mesoprofundum gen. nov., sp. nov., a novel mesophilic, sulfate-reducing chemolithoautotroph isolated from a deep-sea hydrothermal vent chimney in the Suiyo Seamount.</title>
        <authorList>
            <person name="Hashimoto Y."/>
            <person name="Nakagawa S."/>
        </authorList>
    </citation>
    <scope>NUCLEOTIDE SEQUENCE</scope>
    <source>
        <strain evidence="2">KT2</strain>
    </source>
</reference>
<dbReference type="AlphaFoldDB" id="A0A8D5FN55"/>
<dbReference type="KEGG" id="dbk:DGMP_13830"/>
<sequence length="78" mass="8919">MKTVFTKRYDLRGNELARLGKTALLSKWIPLGNFRGGPGARCLLTLAVLHYCGGILYWFLGKYGDRLGLLRKIKNRFM</sequence>
<protein>
    <submittedName>
        <fullName evidence="2">Uncharacterized protein</fullName>
    </submittedName>
</protein>
<dbReference type="Proteomes" id="UP000826725">
    <property type="component" value="Chromosome"/>
</dbReference>
<keyword evidence="1" id="KW-1133">Transmembrane helix</keyword>
<gene>
    <name evidence="2" type="ORF">DGMP_13830</name>
</gene>
<accession>A0A8D5FN55</accession>
<organism evidence="2 3">
    <name type="scientific">Desulfomarina profundi</name>
    <dbReference type="NCBI Taxonomy" id="2772557"/>
    <lineage>
        <taxon>Bacteria</taxon>
        <taxon>Pseudomonadati</taxon>
        <taxon>Thermodesulfobacteriota</taxon>
        <taxon>Desulfobulbia</taxon>
        <taxon>Desulfobulbales</taxon>
        <taxon>Desulfobulbaceae</taxon>
        <taxon>Desulfomarina</taxon>
    </lineage>
</organism>
<feature type="transmembrane region" description="Helical" evidence="1">
    <location>
        <begin position="42"/>
        <end position="60"/>
    </location>
</feature>
<evidence type="ECO:0000313" key="3">
    <source>
        <dbReference type="Proteomes" id="UP000826725"/>
    </source>
</evidence>
<keyword evidence="1" id="KW-0812">Transmembrane</keyword>
<keyword evidence="1" id="KW-0472">Membrane</keyword>
<name>A0A8D5FN55_9BACT</name>